<comment type="pathway">
    <text evidence="4">Lipid metabolism; fatty acid biosynthesis.</text>
</comment>
<evidence type="ECO:0000256" key="4">
    <source>
        <dbReference type="HAMAP-Rule" id="MF_01217"/>
    </source>
</evidence>
<dbReference type="InterPro" id="IPR003231">
    <property type="entry name" value="ACP"/>
</dbReference>
<evidence type="ECO:0000313" key="7">
    <source>
        <dbReference type="EMBL" id="AGH28867.1"/>
    </source>
</evidence>
<comment type="function">
    <text evidence="4 5">Carrier of the growing fatty acid chain in fatty acid biosynthesis.</text>
</comment>
<comment type="PTM">
    <text evidence="4">4'-phosphopantetheine is transferred from CoA to a specific serine of apo-ACP by AcpS. This modification is essential for activity because fatty acids are bound in thioester linkage to the sulfhydryl of the prosthetic group.</text>
</comment>
<accession>A0A023HCE2</accession>
<sequence length="78" mass="8569">MAEDILLKVRKIVAEQLGVDIEKVVPEADFINELDADSLDVVELVMAFEEAFDIEIADDDASQISTVGDAIKFIKTSL</sequence>
<dbReference type="UniPathway" id="UPA00094"/>
<dbReference type="NCBIfam" id="NF002148">
    <property type="entry name" value="PRK00982.1-2"/>
    <property type="match status" value="1"/>
</dbReference>
<feature type="modified residue" description="O-(pantetheine 4'-phosphoryl)serine" evidence="4">
    <location>
        <position position="38"/>
    </location>
</feature>
<feature type="domain" description="Carrier" evidence="6">
    <location>
        <begin position="3"/>
        <end position="78"/>
    </location>
</feature>
<dbReference type="SUPFAM" id="SSF47336">
    <property type="entry name" value="ACP-like"/>
    <property type="match status" value="1"/>
</dbReference>
<dbReference type="NCBIfam" id="TIGR00517">
    <property type="entry name" value="acyl_carrier"/>
    <property type="match status" value="1"/>
</dbReference>
<dbReference type="Gene3D" id="1.10.1200.10">
    <property type="entry name" value="ACP-like"/>
    <property type="match status" value="1"/>
</dbReference>
<dbReference type="GO" id="GO:0000036">
    <property type="term" value="F:acyl carrier activity"/>
    <property type="evidence" value="ECO:0007669"/>
    <property type="project" value="UniProtKB-UniRule"/>
</dbReference>
<evidence type="ECO:0000256" key="3">
    <source>
        <dbReference type="ARBA" id="ARBA00022553"/>
    </source>
</evidence>
<dbReference type="GO" id="GO:0000035">
    <property type="term" value="F:acyl binding"/>
    <property type="evidence" value="ECO:0007669"/>
    <property type="project" value="TreeGrafter"/>
</dbReference>
<dbReference type="GO" id="GO:0009507">
    <property type="term" value="C:chloroplast"/>
    <property type="evidence" value="ECO:0007669"/>
    <property type="project" value="UniProtKB-SubCell"/>
</dbReference>
<dbReference type="AlphaFoldDB" id="A0A023HCE2"/>
<dbReference type="Pfam" id="PF00550">
    <property type="entry name" value="PP-binding"/>
    <property type="match status" value="1"/>
</dbReference>
<dbReference type="PANTHER" id="PTHR20863:SF76">
    <property type="entry name" value="CARRIER DOMAIN-CONTAINING PROTEIN"/>
    <property type="match status" value="1"/>
</dbReference>
<evidence type="ECO:0000256" key="5">
    <source>
        <dbReference type="RuleBase" id="RU000722"/>
    </source>
</evidence>
<keyword evidence="4" id="KW-0443">Lipid metabolism</keyword>
<geneLocation type="chloroplast" evidence="7"/>
<evidence type="ECO:0000259" key="6">
    <source>
        <dbReference type="PROSITE" id="PS50075"/>
    </source>
</evidence>
<dbReference type="PROSITE" id="PS50075">
    <property type="entry name" value="CARRIER"/>
    <property type="match status" value="1"/>
</dbReference>
<dbReference type="GO" id="GO:0016020">
    <property type="term" value="C:membrane"/>
    <property type="evidence" value="ECO:0007669"/>
    <property type="project" value="GOC"/>
</dbReference>
<dbReference type="NCBIfam" id="NF002150">
    <property type="entry name" value="PRK00982.1-4"/>
    <property type="match status" value="1"/>
</dbReference>
<keyword evidence="7" id="KW-0934">Plastid</keyword>
<dbReference type="InterPro" id="IPR036736">
    <property type="entry name" value="ACP-like_sf"/>
</dbReference>
<comment type="similarity">
    <text evidence="1 4">Belongs to the acyl carrier protein (ACP) family.</text>
</comment>
<keyword evidence="7" id="KW-0150">Chloroplast</keyword>
<dbReference type="GO" id="GO:0005829">
    <property type="term" value="C:cytosol"/>
    <property type="evidence" value="ECO:0007669"/>
    <property type="project" value="TreeGrafter"/>
</dbReference>
<dbReference type="EMBL" id="KC509524">
    <property type="protein sequence ID" value="AGH28867.1"/>
    <property type="molecule type" value="Genomic_DNA"/>
</dbReference>
<keyword evidence="4 5" id="KW-0275">Fatty acid biosynthesis</keyword>
<dbReference type="GeneID" id="19740388"/>
<keyword evidence="4" id="KW-0276">Fatty acid metabolism</keyword>
<keyword evidence="2 4" id="KW-0596">Phosphopantetheine</keyword>
<dbReference type="RefSeq" id="YP_009029336.1">
    <property type="nucleotide sequence ID" value="NC_024084.1"/>
</dbReference>
<evidence type="ECO:0000256" key="2">
    <source>
        <dbReference type="ARBA" id="ARBA00022450"/>
    </source>
</evidence>
<organism evidence="7">
    <name type="scientific">Leptocylindrus danicus</name>
    <dbReference type="NCBI Taxonomy" id="163516"/>
    <lineage>
        <taxon>Eukaryota</taxon>
        <taxon>Sar</taxon>
        <taxon>Stramenopiles</taxon>
        <taxon>Ochrophyta</taxon>
        <taxon>Bacillariophyta</taxon>
        <taxon>Coscinodiscophyceae</taxon>
        <taxon>Chaetocerotophycidae</taxon>
        <taxon>Leptocylindrales</taxon>
        <taxon>Leptocylindraceae</taxon>
        <taxon>Leptocylindrus</taxon>
    </lineage>
</organism>
<keyword evidence="4 5" id="KW-0444">Lipid biosynthesis</keyword>
<dbReference type="PANTHER" id="PTHR20863">
    <property type="entry name" value="ACYL CARRIER PROTEIN"/>
    <property type="match status" value="1"/>
</dbReference>
<dbReference type="NCBIfam" id="NF002151">
    <property type="entry name" value="PRK00982.1-5"/>
    <property type="match status" value="1"/>
</dbReference>
<reference evidence="7" key="1">
    <citation type="journal article" date="2014" name="Genome Biol. Evol.">
        <title>Serial gene losses and foreign DNA underlie size and sequence variation in the plastid genomes of diatoms.</title>
        <authorList>
            <person name="Ruck E.C."/>
            <person name="Nakov T."/>
            <person name="Jansen R.K."/>
            <person name="Theriot E.C."/>
            <person name="Alverson A.J."/>
        </authorList>
    </citation>
    <scope>NUCLEOTIDE SEQUENCE</scope>
    <source>
        <strain evidence="7">Ccmp1856</strain>
    </source>
</reference>
<keyword evidence="3 4" id="KW-0597">Phosphoprotein</keyword>
<dbReference type="InterPro" id="IPR009081">
    <property type="entry name" value="PP-bd_ACP"/>
</dbReference>
<proteinExistence type="inferred from homology"/>
<comment type="subcellular location">
    <subcellularLocation>
        <location evidence="4">Plastid</location>
        <location evidence="4">Chloroplast</location>
    </subcellularLocation>
</comment>
<dbReference type="HAMAP" id="MF_01217">
    <property type="entry name" value="Acyl_carrier"/>
    <property type="match status" value="1"/>
</dbReference>
<gene>
    <name evidence="4 7" type="primary">acpP</name>
</gene>
<dbReference type="GO" id="GO:0009245">
    <property type="term" value="P:lipid A biosynthetic process"/>
    <property type="evidence" value="ECO:0007669"/>
    <property type="project" value="TreeGrafter"/>
</dbReference>
<protein>
    <recommendedName>
        <fullName evidence="4 5">Acyl carrier protein</fullName>
        <shortName evidence="4">ACP</shortName>
    </recommendedName>
</protein>
<evidence type="ECO:0000256" key="1">
    <source>
        <dbReference type="ARBA" id="ARBA00010930"/>
    </source>
</evidence>
<name>A0A023HCE2_9STRA</name>